<protein>
    <submittedName>
        <fullName evidence="1">Uncharacterized protein</fullName>
    </submittedName>
</protein>
<dbReference type="EMBL" id="JACHLA010000004">
    <property type="protein sequence ID" value="MBB6363042.1"/>
    <property type="molecule type" value="Genomic_DNA"/>
</dbReference>
<accession>A0AAW3VDX2</accession>
<organism evidence="1 2">
    <name type="scientific">Acinetobacter lwoffii</name>
    <dbReference type="NCBI Taxonomy" id="28090"/>
    <lineage>
        <taxon>Bacteria</taxon>
        <taxon>Pseudomonadati</taxon>
        <taxon>Pseudomonadota</taxon>
        <taxon>Gammaproteobacteria</taxon>
        <taxon>Moraxellales</taxon>
        <taxon>Moraxellaceae</taxon>
        <taxon>Acinetobacter</taxon>
    </lineage>
</organism>
<dbReference type="AlphaFoldDB" id="A0AAW3VDX2"/>
<name>A0AAW3VDX2_ACILW</name>
<evidence type="ECO:0000313" key="2">
    <source>
        <dbReference type="Proteomes" id="UP000548425"/>
    </source>
</evidence>
<gene>
    <name evidence="1" type="ORF">HNP34_001163</name>
</gene>
<comment type="caution">
    <text evidence="1">The sequence shown here is derived from an EMBL/GenBank/DDBJ whole genome shotgun (WGS) entry which is preliminary data.</text>
</comment>
<proteinExistence type="predicted"/>
<dbReference type="Proteomes" id="UP000548425">
    <property type="component" value="Unassembled WGS sequence"/>
</dbReference>
<evidence type="ECO:0000313" key="1">
    <source>
        <dbReference type="EMBL" id="MBB6363042.1"/>
    </source>
</evidence>
<reference evidence="1 2" key="1">
    <citation type="submission" date="2020-08" db="EMBL/GenBank/DDBJ databases">
        <title>Functional genomics of gut bacteria from endangered species of beetles.</title>
        <authorList>
            <person name="Carlos-Shanley C."/>
        </authorList>
    </citation>
    <scope>NUCLEOTIDE SEQUENCE [LARGE SCALE GENOMIC DNA]</scope>
    <source>
        <strain evidence="1 2">S00127</strain>
    </source>
</reference>
<sequence length="139" mass="15655">MIGWNKNDDKGLNNMFRILAVATLAFGILGSGCATAQQVIAKVQSSSDTPLEQVLQLRPDLRKELATVELRQFFDKVESPTIGQVKVTETGLMDDSVRSVQTIYYFKREDNSWMLENTEKLYRCARGSNTKTFQKAVCP</sequence>
<dbReference type="PROSITE" id="PS51257">
    <property type="entry name" value="PROKAR_LIPOPROTEIN"/>
    <property type="match status" value="1"/>
</dbReference>